<protein>
    <recommendedName>
        <fullName evidence="4">DUF2007 domain-containing protein</fullName>
    </recommendedName>
</protein>
<comment type="caution">
    <text evidence="2">The sequence shown here is derived from an EMBL/GenBank/DDBJ whole genome shotgun (WGS) entry which is preliminary data.</text>
</comment>
<dbReference type="SUPFAM" id="SSF54913">
    <property type="entry name" value="GlnB-like"/>
    <property type="match status" value="1"/>
</dbReference>
<accession>A0ABW9KNJ8</accession>
<dbReference type="Proteomes" id="UP001634747">
    <property type="component" value="Unassembled WGS sequence"/>
</dbReference>
<evidence type="ECO:0000313" key="3">
    <source>
        <dbReference type="Proteomes" id="UP001634747"/>
    </source>
</evidence>
<name>A0ABW9KNJ8_9BACT</name>
<dbReference type="RefSeq" id="WP_263414459.1">
    <property type="nucleotide sequence ID" value="NZ_BAABBH010000001.1"/>
</dbReference>
<keyword evidence="3" id="KW-1185">Reference proteome</keyword>
<gene>
    <name evidence="2" type="ORF">ACK2TP_16515</name>
</gene>
<organism evidence="2 3">
    <name type="scientific">Terriglobus aquaticus</name>
    <dbReference type="NCBI Taxonomy" id="940139"/>
    <lineage>
        <taxon>Bacteria</taxon>
        <taxon>Pseudomonadati</taxon>
        <taxon>Acidobacteriota</taxon>
        <taxon>Terriglobia</taxon>
        <taxon>Terriglobales</taxon>
        <taxon>Acidobacteriaceae</taxon>
        <taxon>Terriglobus</taxon>
    </lineage>
</organism>
<sequence length="99" mass="10234">MAERDEDDYVTVASYSEVGDAQLAQSVLDGSGIDSFLSGEEANILLPMSGARLQVRVADAETARELLNTVPAGGLQDSETVTGPNTPHGAALADNGDDL</sequence>
<evidence type="ECO:0000313" key="2">
    <source>
        <dbReference type="EMBL" id="MFN2977376.1"/>
    </source>
</evidence>
<evidence type="ECO:0000256" key="1">
    <source>
        <dbReference type="SAM" id="MobiDB-lite"/>
    </source>
</evidence>
<dbReference type="InterPro" id="IPR011322">
    <property type="entry name" value="N-reg_PII-like_a/b"/>
</dbReference>
<evidence type="ECO:0008006" key="4">
    <source>
        <dbReference type="Google" id="ProtNLM"/>
    </source>
</evidence>
<proteinExistence type="predicted"/>
<dbReference type="EMBL" id="JBJYXY010000001">
    <property type="protein sequence ID" value="MFN2977376.1"/>
    <property type="molecule type" value="Genomic_DNA"/>
</dbReference>
<reference evidence="2 3" key="1">
    <citation type="submission" date="2024-12" db="EMBL/GenBank/DDBJ databases">
        <authorList>
            <person name="Lee Y."/>
        </authorList>
    </citation>
    <scope>NUCLEOTIDE SEQUENCE [LARGE SCALE GENOMIC DNA]</scope>
    <source>
        <strain evidence="2 3">03SUJ4</strain>
    </source>
</reference>
<dbReference type="Gene3D" id="3.30.70.790">
    <property type="entry name" value="UreE, C-terminal domain"/>
    <property type="match status" value="1"/>
</dbReference>
<feature type="region of interest" description="Disordered" evidence="1">
    <location>
        <begin position="71"/>
        <end position="99"/>
    </location>
</feature>